<dbReference type="InterPro" id="IPR001503">
    <property type="entry name" value="Glyco_trans_10"/>
</dbReference>
<dbReference type="GO" id="GO:0046920">
    <property type="term" value="F:alpha-(1-&gt;3)-fucosyltransferase activity"/>
    <property type="evidence" value="ECO:0007669"/>
    <property type="project" value="TreeGrafter"/>
</dbReference>
<dbReference type="Gene3D" id="3.40.50.11660">
    <property type="entry name" value="Glycosyl transferase family 10, C-terminal domain"/>
    <property type="match status" value="1"/>
</dbReference>
<dbReference type="SUPFAM" id="SSF53756">
    <property type="entry name" value="UDP-Glycosyltransferase/glycogen phosphorylase"/>
    <property type="match status" value="1"/>
</dbReference>
<dbReference type="GO" id="GO:0032580">
    <property type="term" value="C:Golgi cisterna membrane"/>
    <property type="evidence" value="ECO:0007669"/>
    <property type="project" value="UniProtKB-SubCell"/>
</dbReference>
<keyword evidence="4 5" id="KW-0808">Transferase</keyword>
<evidence type="ECO:0000256" key="3">
    <source>
        <dbReference type="ARBA" id="ARBA00022676"/>
    </source>
</evidence>
<dbReference type="PANTHER" id="PTHR11929">
    <property type="entry name" value="ALPHA- 1,3 -FUCOSYLTRANSFERASE"/>
    <property type="match status" value="1"/>
</dbReference>
<evidence type="ECO:0000313" key="8">
    <source>
        <dbReference type="EMBL" id="EGG21579.1"/>
    </source>
</evidence>
<feature type="compositionally biased region" description="Low complexity" evidence="6">
    <location>
        <begin position="221"/>
        <end position="231"/>
    </location>
</feature>
<dbReference type="RefSeq" id="XP_004359429.1">
    <property type="nucleotide sequence ID" value="XM_004359372.1"/>
</dbReference>
<dbReference type="PANTHER" id="PTHR11929:SF194">
    <property type="entry name" value="ALPHA-(1,3)-FUCOSYLTRANSFERASE 10"/>
    <property type="match status" value="1"/>
</dbReference>
<dbReference type="OrthoDB" id="20731at2759"/>
<keyword evidence="5" id="KW-1133">Transmembrane helix</keyword>
<dbReference type="EC" id="2.4.1.-" evidence="5"/>
<dbReference type="UniPathway" id="UPA00378"/>
<name>F4PSV1_CACFS</name>
<comment type="similarity">
    <text evidence="2 5">Belongs to the glycosyltransferase 10 family.</text>
</comment>
<feature type="region of interest" description="Disordered" evidence="6">
    <location>
        <begin position="213"/>
        <end position="232"/>
    </location>
</feature>
<keyword evidence="3 5" id="KW-0328">Glycosyltransferase</keyword>
<reference evidence="9" key="1">
    <citation type="journal article" date="2011" name="Genome Res.">
        <title>Phylogeny-wide analysis of social amoeba genomes highlights ancient origins for complex intercellular communication.</title>
        <authorList>
            <person name="Heidel A.J."/>
            <person name="Lawal H.M."/>
            <person name="Felder M."/>
            <person name="Schilde C."/>
            <person name="Helps N.R."/>
            <person name="Tunggal B."/>
            <person name="Rivero F."/>
            <person name="John U."/>
            <person name="Schleicher M."/>
            <person name="Eichinger L."/>
            <person name="Platzer M."/>
            <person name="Noegel A.A."/>
            <person name="Schaap P."/>
            <person name="Gloeckner G."/>
        </authorList>
    </citation>
    <scope>NUCLEOTIDE SEQUENCE [LARGE SCALE GENOMIC DNA]</scope>
    <source>
        <strain evidence="9">SH3</strain>
    </source>
</reference>
<feature type="transmembrane region" description="Helical" evidence="5">
    <location>
        <begin position="12"/>
        <end position="30"/>
    </location>
</feature>
<keyword evidence="5" id="KW-0472">Membrane</keyword>
<dbReference type="EMBL" id="GL883010">
    <property type="protein sequence ID" value="EGG21579.1"/>
    <property type="molecule type" value="Genomic_DNA"/>
</dbReference>
<evidence type="ECO:0000256" key="5">
    <source>
        <dbReference type="RuleBase" id="RU003832"/>
    </source>
</evidence>
<keyword evidence="5" id="KW-0812">Transmembrane</keyword>
<keyword evidence="9" id="KW-1185">Reference proteome</keyword>
<evidence type="ECO:0000313" key="9">
    <source>
        <dbReference type="Proteomes" id="UP000007797"/>
    </source>
</evidence>
<sequence>MKRYTKRIRDNKLVFGIIGLILLTLILLIYDYNNTPDYYKLRLLDKQIDETIERNQTLFLVGNEYGKTAKSIVKTYDCGMWGTTKWKEDSRGGDNISPNGIVMFGSELSNMENPIIPRRIDSNKVLSVYIQLHSYSSDYARCDKHQDCMGLFQWSIGYKKSDTVQVLPYQGRKLLENIYNQATAFNYTTHLKMFKSINHQVCWISSSSSCGDDDDDDDRSSQPLSSSSSDSRTQFVKQLMEYIKVDSYGSCLNNVQMPKGGGKDEYNSHSIKLQVMSRYQFYLAFEKINCQEYLSEVVYHCLSAGVVPVIIASPDTHSRLPKGSYIDAEQFDSAIDLANHLKSVYQNQTLYQQYFNWRNDVYALRNWIDNAFPSTTYSRVACEIHRRYLETFRHRSINHPPEPFLQIKPSHCYDPYLKYLN</sequence>
<dbReference type="InterPro" id="IPR055270">
    <property type="entry name" value="Glyco_tran_10_C"/>
</dbReference>
<comment type="pathway">
    <text evidence="1">Protein modification; protein glycosylation.</text>
</comment>
<keyword evidence="5" id="KW-0333">Golgi apparatus</keyword>
<dbReference type="InterPro" id="IPR038577">
    <property type="entry name" value="GT10-like_C_sf"/>
</dbReference>
<dbReference type="KEGG" id="dfa:DFA_01465"/>
<organism evidence="8 9">
    <name type="scientific">Cavenderia fasciculata</name>
    <name type="common">Slime mold</name>
    <name type="synonym">Dictyostelium fasciculatum</name>
    <dbReference type="NCBI Taxonomy" id="261658"/>
    <lineage>
        <taxon>Eukaryota</taxon>
        <taxon>Amoebozoa</taxon>
        <taxon>Evosea</taxon>
        <taxon>Eumycetozoa</taxon>
        <taxon>Dictyostelia</taxon>
        <taxon>Acytosteliales</taxon>
        <taxon>Cavenderiaceae</taxon>
        <taxon>Cavenderia</taxon>
    </lineage>
</organism>
<dbReference type="AlphaFoldDB" id="F4PSV1"/>
<protein>
    <recommendedName>
        <fullName evidence="5">Fucosyltransferase</fullName>
        <ecNumber evidence="5">2.4.1.-</ecNumber>
    </recommendedName>
</protein>
<accession>F4PSV1</accession>
<evidence type="ECO:0000256" key="2">
    <source>
        <dbReference type="ARBA" id="ARBA00008919"/>
    </source>
</evidence>
<dbReference type="GeneID" id="14873130"/>
<evidence type="ECO:0000256" key="6">
    <source>
        <dbReference type="SAM" id="MobiDB-lite"/>
    </source>
</evidence>
<proteinExistence type="inferred from homology"/>
<dbReference type="Pfam" id="PF00852">
    <property type="entry name" value="Glyco_transf_10"/>
    <property type="match status" value="1"/>
</dbReference>
<evidence type="ECO:0000259" key="7">
    <source>
        <dbReference type="Pfam" id="PF00852"/>
    </source>
</evidence>
<evidence type="ECO:0000256" key="4">
    <source>
        <dbReference type="ARBA" id="ARBA00022679"/>
    </source>
</evidence>
<comment type="subcellular location">
    <subcellularLocation>
        <location evidence="5">Golgi apparatus</location>
        <location evidence="5">Golgi stack membrane</location>
        <topology evidence="5">Single-pass type II membrane protein</topology>
    </subcellularLocation>
</comment>
<gene>
    <name evidence="8" type="primary">fut7</name>
    <name evidence="8" type="ORF">DFA_01465</name>
</gene>
<evidence type="ECO:0000256" key="1">
    <source>
        <dbReference type="ARBA" id="ARBA00004922"/>
    </source>
</evidence>
<dbReference type="Proteomes" id="UP000007797">
    <property type="component" value="Unassembled WGS sequence"/>
</dbReference>
<feature type="domain" description="Fucosyltransferase C-terminal" evidence="7">
    <location>
        <begin position="228"/>
        <end position="384"/>
    </location>
</feature>